<dbReference type="GO" id="GO:0005789">
    <property type="term" value="C:endoplasmic reticulum membrane"/>
    <property type="evidence" value="ECO:0007669"/>
    <property type="project" value="UniProtKB-SubCell"/>
</dbReference>
<feature type="domain" description="Prolyl 4-hydroxylase alpha subunit" evidence="9">
    <location>
        <begin position="83"/>
        <end position="222"/>
    </location>
</feature>
<protein>
    <submittedName>
        <fullName evidence="10">Prolyl 4-hydroxylase alpha-like protein</fullName>
    </submittedName>
</protein>
<keyword evidence="6" id="KW-0560">Oxidoreductase</keyword>
<evidence type="ECO:0000313" key="11">
    <source>
        <dbReference type="Proteomes" id="UP001163823"/>
    </source>
</evidence>
<dbReference type="GO" id="GO:0004656">
    <property type="term" value="F:procollagen-proline 4-dioxygenase activity"/>
    <property type="evidence" value="ECO:0007669"/>
    <property type="project" value="UniProtKB-EC"/>
</dbReference>
<evidence type="ECO:0000256" key="1">
    <source>
        <dbReference type="ARBA" id="ARBA00001961"/>
    </source>
</evidence>
<evidence type="ECO:0000256" key="7">
    <source>
        <dbReference type="ARBA" id="ARBA00023004"/>
    </source>
</evidence>
<dbReference type="InterPro" id="IPR045054">
    <property type="entry name" value="P4HA-like"/>
</dbReference>
<organism evidence="10 11">
    <name type="scientific">Quillaja saponaria</name>
    <name type="common">Soap bark tree</name>
    <dbReference type="NCBI Taxonomy" id="32244"/>
    <lineage>
        <taxon>Eukaryota</taxon>
        <taxon>Viridiplantae</taxon>
        <taxon>Streptophyta</taxon>
        <taxon>Embryophyta</taxon>
        <taxon>Tracheophyta</taxon>
        <taxon>Spermatophyta</taxon>
        <taxon>Magnoliopsida</taxon>
        <taxon>eudicotyledons</taxon>
        <taxon>Gunneridae</taxon>
        <taxon>Pentapetalae</taxon>
        <taxon>rosids</taxon>
        <taxon>fabids</taxon>
        <taxon>Fabales</taxon>
        <taxon>Quillajaceae</taxon>
        <taxon>Quillaja</taxon>
    </lineage>
</organism>
<dbReference type="GO" id="GO:0005506">
    <property type="term" value="F:iron ion binding"/>
    <property type="evidence" value="ECO:0007669"/>
    <property type="project" value="InterPro"/>
</dbReference>
<dbReference type="Pfam" id="PF13640">
    <property type="entry name" value="2OG-FeII_Oxy_3"/>
    <property type="match status" value="1"/>
</dbReference>
<sequence>MVKVKAKSPKWELGLPVMILLCAIFFLAGHFVSMLLSQDLGVVRSSSRLLDESADKEYEALPNGESGEAFVGSIPLQVLSWRPRALYFPNFASPELCRRIIKMEKSKLKPSELALRKWETAESTKGIRTSFGTFLTSSEDKTGTLELIERKIARATMIPKNHGEAFNILRYEEGQKYDSHYDALSSSLYGPQQSHRIATFLVYLSNVEEGGETMFPFEVMITKSALG</sequence>
<comment type="caution">
    <text evidence="10">The sequence shown here is derived from an EMBL/GenBank/DDBJ whole genome shotgun (WGS) entry which is preliminary data.</text>
</comment>
<evidence type="ECO:0000256" key="8">
    <source>
        <dbReference type="ARBA" id="ARBA00049169"/>
    </source>
</evidence>
<keyword evidence="11" id="KW-1185">Reference proteome</keyword>
<keyword evidence="7" id="KW-0408">Iron</keyword>
<evidence type="ECO:0000256" key="6">
    <source>
        <dbReference type="ARBA" id="ARBA00023002"/>
    </source>
</evidence>
<dbReference type="InterPro" id="IPR044862">
    <property type="entry name" value="Pro_4_hyd_alph_FE2OG_OXY"/>
</dbReference>
<dbReference type="PANTHER" id="PTHR10869">
    <property type="entry name" value="PROLYL 4-HYDROXYLASE ALPHA SUBUNIT"/>
    <property type="match status" value="1"/>
</dbReference>
<name>A0AAD7M042_QUISA</name>
<dbReference type="Gene3D" id="2.60.120.620">
    <property type="entry name" value="q2cbj1_9rhob like domain"/>
    <property type="match status" value="1"/>
</dbReference>
<dbReference type="Proteomes" id="UP001163823">
    <property type="component" value="Chromosome 5"/>
</dbReference>
<evidence type="ECO:0000256" key="3">
    <source>
        <dbReference type="ARBA" id="ARBA00022723"/>
    </source>
</evidence>
<keyword evidence="3" id="KW-0479">Metal-binding</keyword>
<dbReference type="AlphaFoldDB" id="A0AAD7M042"/>
<evidence type="ECO:0000256" key="4">
    <source>
        <dbReference type="ARBA" id="ARBA00022964"/>
    </source>
</evidence>
<evidence type="ECO:0000313" key="10">
    <source>
        <dbReference type="EMBL" id="KAJ7967549.1"/>
    </source>
</evidence>
<dbReference type="GO" id="GO:0031418">
    <property type="term" value="F:L-ascorbic acid binding"/>
    <property type="evidence" value="ECO:0007669"/>
    <property type="project" value="InterPro"/>
</dbReference>
<keyword evidence="5" id="KW-0812">Transmembrane</keyword>
<evidence type="ECO:0000259" key="9">
    <source>
        <dbReference type="SMART" id="SM00702"/>
    </source>
</evidence>
<comment type="cofactor">
    <cofactor evidence="1">
        <name>L-ascorbate</name>
        <dbReference type="ChEBI" id="CHEBI:38290"/>
    </cofactor>
</comment>
<gene>
    <name evidence="10" type="ORF">O6P43_011797</name>
</gene>
<keyword evidence="5" id="KW-0735">Signal-anchor</keyword>
<reference evidence="10" key="1">
    <citation type="journal article" date="2023" name="Science">
        <title>Elucidation of the pathway for biosynthesis of saponin adjuvants from the soapbark tree.</title>
        <authorList>
            <person name="Reed J."/>
            <person name="Orme A."/>
            <person name="El-Demerdash A."/>
            <person name="Owen C."/>
            <person name="Martin L.B.B."/>
            <person name="Misra R.C."/>
            <person name="Kikuchi S."/>
            <person name="Rejzek M."/>
            <person name="Martin A.C."/>
            <person name="Harkess A."/>
            <person name="Leebens-Mack J."/>
            <person name="Louveau T."/>
            <person name="Stephenson M.J."/>
            <person name="Osbourn A."/>
        </authorList>
    </citation>
    <scope>NUCLEOTIDE SEQUENCE</scope>
    <source>
        <strain evidence="10">S10</strain>
    </source>
</reference>
<dbReference type="KEGG" id="qsa:O6P43_011797"/>
<accession>A0AAD7M042</accession>
<comment type="subcellular location">
    <subcellularLocation>
        <location evidence="2">Endoplasmic reticulum membrane</location>
        <topology evidence="2">Single-pass type II membrane protein</topology>
    </subcellularLocation>
</comment>
<dbReference type="InterPro" id="IPR006620">
    <property type="entry name" value="Pro_4_hyd_alph"/>
</dbReference>
<comment type="catalytic activity">
    <reaction evidence="8">
        <text>L-prolyl-[collagen] + 2-oxoglutarate + O2 = trans-4-hydroxy-L-prolyl-[collagen] + succinate + CO2</text>
        <dbReference type="Rhea" id="RHEA:18945"/>
        <dbReference type="Rhea" id="RHEA-COMP:11676"/>
        <dbReference type="Rhea" id="RHEA-COMP:11680"/>
        <dbReference type="ChEBI" id="CHEBI:15379"/>
        <dbReference type="ChEBI" id="CHEBI:16526"/>
        <dbReference type="ChEBI" id="CHEBI:16810"/>
        <dbReference type="ChEBI" id="CHEBI:30031"/>
        <dbReference type="ChEBI" id="CHEBI:50342"/>
        <dbReference type="ChEBI" id="CHEBI:61965"/>
        <dbReference type="EC" id="1.14.11.2"/>
    </reaction>
</comment>
<dbReference type="SMART" id="SM00702">
    <property type="entry name" value="P4Hc"/>
    <property type="match status" value="1"/>
</dbReference>
<proteinExistence type="predicted"/>
<evidence type="ECO:0000256" key="2">
    <source>
        <dbReference type="ARBA" id="ARBA00004648"/>
    </source>
</evidence>
<evidence type="ECO:0000256" key="5">
    <source>
        <dbReference type="ARBA" id="ARBA00022968"/>
    </source>
</evidence>
<dbReference type="EMBL" id="JARAOO010000005">
    <property type="protein sequence ID" value="KAJ7967549.1"/>
    <property type="molecule type" value="Genomic_DNA"/>
</dbReference>
<keyword evidence="4" id="KW-0223">Dioxygenase</keyword>
<dbReference type="PANTHER" id="PTHR10869:SF195">
    <property type="entry name" value="PROLYL 4-HYDROXYLASE 9-RELATED"/>
    <property type="match status" value="1"/>
</dbReference>